<keyword evidence="2" id="KW-1185">Reference proteome</keyword>
<sequence length="168" mass="18713">MKILIGLILFGGSVVSRASLDVDKIPHPVILPGRVEPVWLSYNAFLKQVVSSSDGNLIVGILNKYRDKVGGSSDYISLLVCSRRSENDAWEVTFPLNDMEMSERLGGRFIVSELGPCESLSKLIVKALAPIEPKGKPQMNWEEWDGNREARLKVIMPTEPFAPFPEEK</sequence>
<protein>
    <submittedName>
        <fullName evidence="1">Uncharacterized protein</fullName>
    </submittedName>
</protein>
<dbReference type="KEGG" id="luo:HHL09_07940"/>
<evidence type="ECO:0000313" key="2">
    <source>
        <dbReference type="Proteomes" id="UP000501812"/>
    </source>
</evidence>
<accession>A0A858RGR6</accession>
<name>A0A858RGR6_9BACT</name>
<proteinExistence type="predicted"/>
<reference evidence="1 2" key="1">
    <citation type="submission" date="2020-04" db="EMBL/GenBank/DDBJ databases">
        <title>Luteolibacter sp. G-1-1-1 isolated from soil.</title>
        <authorList>
            <person name="Dahal R.H."/>
        </authorList>
    </citation>
    <scope>NUCLEOTIDE SEQUENCE [LARGE SCALE GENOMIC DNA]</scope>
    <source>
        <strain evidence="1 2">G-1-1-1</strain>
    </source>
</reference>
<dbReference type="AlphaFoldDB" id="A0A858RGR6"/>
<organism evidence="1 2">
    <name type="scientific">Luteolibacter luteus</name>
    <dbReference type="NCBI Taxonomy" id="2728835"/>
    <lineage>
        <taxon>Bacteria</taxon>
        <taxon>Pseudomonadati</taxon>
        <taxon>Verrucomicrobiota</taxon>
        <taxon>Verrucomicrobiia</taxon>
        <taxon>Verrucomicrobiales</taxon>
        <taxon>Verrucomicrobiaceae</taxon>
        <taxon>Luteolibacter</taxon>
    </lineage>
</organism>
<evidence type="ECO:0000313" key="1">
    <source>
        <dbReference type="EMBL" id="QJE95718.1"/>
    </source>
</evidence>
<dbReference type="EMBL" id="CP051774">
    <property type="protein sequence ID" value="QJE95718.1"/>
    <property type="molecule type" value="Genomic_DNA"/>
</dbReference>
<dbReference type="RefSeq" id="WP_169454031.1">
    <property type="nucleotide sequence ID" value="NZ_CP051774.1"/>
</dbReference>
<dbReference type="Proteomes" id="UP000501812">
    <property type="component" value="Chromosome"/>
</dbReference>
<gene>
    <name evidence="1" type="ORF">HHL09_07940</name>
</gene>